<dbReference type="GO" id="GO:0055085">
    <property type="term" value="P:transmembrane transport"/>
    <property type="evidence" value="ECO:0007669"/>
    <property type="project" value="InterPro"/>
</dbReference>
<comment type="caution">
    <text evidence="9">The sequence shown here is derived from an EMBL/GenBank/DDBJ whole genome shotgun (WGS) entry which is preliminary data.</text>
</comment>
<dbReference type="AlphaFoldDB" id="A0A7X0RNV5"/>
<protein>
    <submittedName>
        <fullName evidence="9">Carbohydrate ABC transporter permease</fullName>
    </submittedName>
</protein>
<dbReference type="SUPFAM" id="SSF161098">
    <property type="entry name" value="MetI-like"/>
    <property type="match status" value="1"/>
</dbReference>
<dbReference type="EMBL" id="JACJVP010000011">
    <property type="protein sequence ID" value="MBB6670880.1"/>
    <property type="molecule type" value="Genomic_DNA"/>
</dbReference>
<evidence type="ECO:0000313" key="10">
    <source>
        <dbReference type="Proteomes" id="UP000547209"/>
    </source>
</evidence>
<dbReference type="RefSeq" id="WP_185142353.1">
    <property type="nucleotide sequence ID" value="NZ_JACJVP010000011.1"/>
</dbReference>
<dbReference type="PANTHER" id="PTHR43744:SF8">
    <property type="entry name" value="SN-GLYCEROL-3-PHOSPHATE TRANSPORT SYSTEM PERMEASE PROTEIN UGPE"/>
    <property type="match status" value="1"/>
</dbReference>
<feature type="transmembrane region" description="Helical" evidence="7">
    <location>
        <begin position="175"/>
        <end position="198"/>
    </location>
</feature>
<organism evidence="9 10">
    <name type="scientific">Cohnella nanjingensis</name>
    <dbReference type="NCBI Taxonomy" id="1387779"/>
    <lineage>
        <taxon>Bacteria</taxon>
        <taxon>Bacillati</taxon>
        <taxon>Bacillota</taxon>
        <taxon>Bacilli</taxon>
        <taxon>Bacillales</taxon>
        <taxon>Paenibacillaceae</taxon>
        <taxon>Cohnella</taxon>
    </lineage>
</organism>
<evidence type="ECO:0000256" key="1">
    <source>
        <dbReference type="ARBA" id="ARBA00004651"/>
    </source>
</evidence>
<feature type="transmembrane region" description="Helical" evidence="7">
    <location>
        <begin position="139"/>
        <end position="163"/>
    </location>
</feature>
<dbReference type="PANTHER" id="PTHR43744">
    <property type="entry name" value="ABC TRANSPORTER PERMEASE PROTEIN MG189-RELATED-RELATED"/>
    <property type="match status" value="1"/>
</dbReference>
<reference evidence="9 10" key="1">
    <citation type="submission" date="2020-08" db="EMBL/GenBank/DDBJ databases">
        <title>Cohnella phylogeny.</title>
        <authorList>
            <person name="Dunlap C."/>
        </authorList>
    </citation>
    <scope>NUCLEOTIDE SEQUENCE [LARGE SCALE GENOMIC DNA]</scope>
    <source>
        <strain evidence="9 10">DSM 28246</strain>
    </source>
</reference>
<dbReference type="Pfam" id="PF00528">
    <property type="entry name" value="BPD_transp_1"/>
    <property type="match status" value="1"/>
</dbReference>
<evidence type="ECO:0000256" key="6">
    <source>
        <dbReference type="ARBA" id="ARBA00023136"/>
    </source>
</evidence>
<keyword evidence="2 7" id="KW-0813">Transport</keyword>
<dbReference type="Proteomes" id="UP000547209">
    <property type="component" value="Unassembled WGS sequence"/>
</dbReference>
<feature type="transmembrane region" description="Helical" evidence="7">
    <location>
        <begin position="43"/>
        <end position="64"/>
    </location>
</feature>
<evidence type="ECO:0000256" key="3">
    <source>
        <dbReference type="ARBA" id="ARBA00022475"/>
    </source>
</evidence>
<dbReference type="CDD" id="cd06261">
    <property type="entry name" value="TM_PBP2"/>
    <property type="match status" value="1"/>
</dbReference>
<keyword evidence="10" id="KW-1185">Reference proteome</keyword>
<evidence type="ECO:0000313" key="9">
    <source>
        <dbReference type="EMBL" id="MBB6670880.1"/>
    </source>
</evidence>
<keyword evidence="5 7" id="KW-1133">Transmembrane helix</keyword>
<evidence type="ECO:0000256" key="4">
    <source>
        <dbReference type="ARBA" id="ARBA00022692"/>
    </source>
</evidence>
<feature type="transmembrane region" description="Helical" evidence="7">
    <location>
        <begin position="296"/>
        <end position="313"/>
    </location>
</feature>
<sequence>MKLAETYRAASAGVSRFLWSSSVQRVKMLALGQQANEGWGARLIIYFLLSIIAYLYLQPLFYIISTMFKNLNDLLDPTVKWIPRELDFSNLRTAWRGLHYPQAFVHTLTIAFVCSAIQVAVCAMTGYALARLTFPGRGLVTFLVILTFLVPPQITIIPLYVIYSKLGLLDTPFVFIVPALFGQGVRSALFIIIFRQFFRTLPATLEEAAKLDGASAFRLFSRIMLPLARSACLVVFLFSFIWYWNLYYEPSMFLRDHYLPLSISLDRLQEVLTGVPAGGGGEALRKIDPISESPKMAAAFLIIFPPLVLYMFMQRWFVEGIERTGLVE</sequence>
<proteinExistence type="inferred from homology"/>
<keyword evidence="4 7" id="KW-0812">Transmembrane</keyword>
<evidence type="ECO:0000256" key="5">
    <source>
        <dbReference type="ARBA" id="ARBA00022989"/>
    </source>
</evidence>
<comment type="subcellular location">
    <subcellularLocation>
        <location evidence="1 7">Cell membrane</location>
        <topology evidence="1 7">Multi-pass membrane protein</topology>
    </subcellularLocation>
</comment>
<feature type="transmembrane region" description="Helical" evidence="7">
    <location>
        <begin position="219"/>
        <end position="244"/>
    </location>
</feature>
<dbReference type="Gene3D" id="1.10.3720.10">
    <property type="entry name" value="MetI-like"/>
    <property type="match status" value="1"/>
</dbReference>
<keyword evidence="3" id="KW-1003">Cell membrane</keyword>
<comment type="similarity">
    <text evidence="7">Belongs to the binding-protein-dependent transport system permease family.</text>
</comment>
<gene>
    <name evidence="9" type="ORF">H7C19_09290</name>
</gene>
<evidence type="ECO:0000259" key="8">
    <source>
        <dbReference type="PROSITE" id="PS50928"/>
    </source>
</evidence>
<name>A0A7X0RNV5_9BACL</name>
<keyword evidence="6 7" id="KW-0472">Membrane</keyword>
<dbReference type="InterPro" id="IPR000515">
    <property type="entry name" value="MetI-like"/>
</dbReference>
<feature type="transmembrane region" description="Helical" evidence="7">
    <location>
        <begin position="103"/>
        <end position="127"/>
    </location>
</feature>
<evidence type="ECO:0000256" key="7">
    <source>
        <dbReference type="RuleBase" id="RU363032"/>
    </source>
</evidence>
<accession>A0A7X0RNV5</accession>
<feature type="domain" description="ABC transmembrane type-1" evidence="8">
    <location>
        <begin position="104"/>
        <end position="313"/>
    </location>
</feature>
<dbReference type="InterPro" id="IPR035906">
    <property type="entry name" value="MetI-like_sf"/>
</dbReference>
<dbReference type="GO" id="GO:0005886">
    <property type="term" value="C:plasma membrane"/>
    <property type="evidence" value="ECO:0007669"/>
    <property type="project" value="UniProtKB-SubCell"/>
</dbReference>
<dbReference type="PROSITE" id="PS50928">
    <property type="entry name" value="ABC_TM1"/>
    <property type="match status" value="1"/>
</dbReference>
<evidence type="ECO:0000256" key="2">
    <source>
        <dbReference type="ARBA" id="ARBA00022448"/>
    </source>
</evidence>